<comment type="caution">
    <text evidence="2">The sequence shown here is derived from an EMBL/GenBank/DDBJ whole genome shotgun (WGS) entry which is preliminary data.</text>
</comment>
<name>A0A0B2U7F7_9GAMM</name>
<evidence type="ECO:0000313" key="3">
    <source>
        <dbReference type="Proteomes" id="UP000031012"/>
    </source>
</evidence>
<dbReference type="AlphaFoldDB" id="A0A0B2U7F7"/>
<dbReference type="EMBL" id="JHQK01000007">
    <property type="protein sequence ID" value="KHN66871.1"/>
    <property type="molecule type" value="Genomic_DNA"/>
</dbReference>
<feature type="transmembrane region" description="Helical" evidence="1">
    <location>
        <begin position="5"/>
        <end position="24"/>
    </location>
</feature>
<gene>
    <name evidence="2" type="ORF">DH17_17220</name>
</gene>
<keyword evidence="1" id="KW-0472">Membrane</keyword>
<accession>A0A0B2U7F7</accession>
<protein>
    <submittedName>
        <fullName evidence="2">Membrane protein</fullName>
    </submittedName>
</protein>
<dbReference type="Proteomes" id="UP000031012">
    <property type="component" value="Unassembled WGS sequence"/>
</dbReference>
<evidence type="ECO:0000313" key="2">
    <source>
        <dbReference type="EMBL" id="KHN66871.1"/>
    </source>
</evidence>
<sequence length="469" mass="54842">MIKKILLSFIAIFTVVSGIIIFYWRDVQYNPDKGDFFLYFLMLPAIITLVILSPWLIYSAYKAYKDKKEQAISQNKDDANPNQNVVTDQPLEQLDFNIYSAFAVHALGENESIIEQLQNFKSPELDDQLLNSYGLPLLSYRIKDLDEDNHEESDYSSPRQVRMMSLIQQQLEQNIENLYLLAEHLKRSTLFYESQQTREYHMHPAWVDPESEYDDAQMPVVEVYRLNRLNLHILLSEDLLHIWNDDQSNELILEFFAEIGIAPQKIHIEYHFFGEQLAYQELIHLLKGVHKREHEMFFLVVVDSEVDQDLVDEKSWMIKDYIPAEFAASCLLADPLVKIQELEPTKNLKVVVGQQDTAKLFTHFEFHDLPQHEGEEPYVLILSDQTDIKVSKKLQQHFLQTPVEPHHYIYVKSSLGHTQHLADIYGFMLSMHFPEHIIPFVFGENTVSAHTFVQHVTENSEDDVMVLNN</sequence>
<organism evidence="2 3">
    <name type="scientific">Acinetobacter oleivorans</name>
    <dbReference type="NCBI Taxonomy" id="1148157"/>
    <lineage>
        <taxon>Bacteria</taxon>
        <taxon>Pseudomonadati</taxon>
        <taxon>Pseudomonadota</taxon>
        <taxon>Gammaproteobacteria</taxon>
        <taxon>Moraxellales</taxon>
        <taxon>Moraxellaceae</taxon>
        <taxon>Acinetobacter</taxon>
    </lineage>
</organism>
<keyword evidence="1" id="KW-0812">Transmembrane</keyword>
<reference evidence="2 3" key="1">
    <citation type="submission" date="2014-03" db="EMBL/GenBank/DDBJ databases">
        <title>Genome sequence of the diesel-degrader and plant-growth promoter Acinetobacter oleivorans PF-1 isolated from the roots of poplar tree.</title>
        <authorList>
            <person name="Gkorezis P."/>
            <person name="van Hamme J."/>
            <person name="Rineau F."/>
            <person name="Vangronsveld J."/>
            <person name="Francetti A."/>
        </authorList>
    </citation>
    <scope>NUCLEOTIDE SEQUENCE [LARGE SCALE GENOMIC DNA]</scope>
    <source>
        <strain evidence="2 3">PF1</strain>
    </source>
</reference>
<evidence type="ECO:0000256" key="1">
    <source>
        <dbReference type="SAM" id="Phobius"/>
    </source>
</evidence>
<proteinExistence type="predicted"/>
<feature type="transmembrane region" description="Helical" evidence="1">
    <location>
        <begin position="36"/>
        <end position="58"/>
    </location>
</feature>
<keyword evidence="1" id="KW-1133">Transmembrane helix</keyword>